<feature type="compositionally biased region" description="Gly residues" evidence="1">
    <location>
        <begin position="254"/>
        <end position="266"/>
    </location>
</feature>
<name>A0A165FH51_9APHY</name>
<accession>A0A165FH51</accession>
<proteinExistence type="predicted"/>
<dbReference type="Proteomes" id="UP000076871">
    <property type="component" value="Unassembled WGS sequence"/>
</dbReference>
<organism evidence="2 3">
    <name type="scientific">Laetiporus sulphureus 93-53</name>
    <dbReference type="NCBI Taxonomy" id="1314785"/>
    <lineage>
        <taxon>Eukaryota</taxon>
        <taxon>Fungi</taxon>
        <taxon>Dikarya</taxon>
        <taxon>Basidiomycota</taxon>
        <taxon>Agaricomycotina</taxon>
        <taxon>Agaricomycetes</taxon>
        <taxon>Polyporales</taxon>
        <taxon>Laetiporus</taxon>
    </lineage>
</organism>
<dbReference type="InParanoid" id="A0A165FH51"/>
<feature type="region of interest" description="Disordered" evidence="1">
    <location>
        <begin position="243"/>
        <end position="290"/>
    </location>
</feature>
<feature type="region of interest" description="Disordered" evidence="1">
    <location>
        <begin position="39"/>
        <end position="83"/>
    </location>
</feature>
<feature type="compositionally biased region" description="Basic and acidic residues" evidence="1">
    <location>
        <begin position="153"/>
        <end position="162"/>
    </location>
</feature>
<reference evidence="2 3" key="1">
    <citation type="journal article" date="2016" name="Mol. Biol. Evol.">
        <title>Comparative Genomics of Early-Diverging Mushroom-Forming Fungi Provides Insights into the Origins of Lignocellulose Decay Capabilities.</title>
        <authorList>
            <person name="Nagy L.G."/>
            <person name="Riley R."/>
            <person name="Tritt A."/>
            <person name="Adam C."/>
            <person name="Daum C."/>
            <person name="Floudas D."/>
            <person name="Sun H."/>
            <person name="Yadav J.S."/>
            <person name="Pangilinan J."/>
            <person name="Larsson K.H."/>
            <person name="Matsuura K."/>
            <person name="Barry K."/>
            <person name="Labutti K."/>
            <person name="Kuo R."/>
            <person name="Ohm R.A."/>
            <person name="Bhattacharya S.S."/>
            <person name="Shirouzu T."/>
            <person name="Yoshinaga Y."/>
            <person name="Martin F.M."/>
            <person name="Grigoriev I.V."/>
            <person name="Hibbett D.S."/>
        </authorList>
    </citation>
    <scope>NUCLEOTIDE SEQUENCE [LARGE SCALE GENOMIC DNA]</scope>
    <source>
        <strain evidence="2 3">93-53</strain>
    </source>
</reference>
<evidence type="ECO:0000313" key="3">
    <source>
        <dbReference type="Proteomes" id="UP000076871"/>
    </source>
</evidence>
<evidence type="ECO:0000256" key="1">
    <source>
        <dbReference type="SAM" id="MobiDB-lite"/>
    </source>
</evidence>
<feature type="region of interest" description="Disordered" evidence="1">
    <location>
        <begin position="146"/>
        <end position="217"/>
    </location>
</feature>
<keyword evidence="3" id="KW-1185">Reference proteome</keyword>
<dbReference type="GeneID" id="63831311"/>
<gene>
    <name evidence="2" type="ORF">LAESUDRAFT_811060</name>
</gene>
<feature type="compositionally biased region" description="Basic residues" evidence="1">
    <location>
        <begin position="173"/>
        <end position="192"/>
    </location>
</feature>
<evidence type="ECO:0000313" key="2">
    <source>
        <dbReference type="EMBL" id="KZT08963.1"/>
    </source>
</evidence>
<dbReference type="EMBL" id="KV427613">
    <property type="protein sequence ID" value="KZT08963.1"/>
    <property type="molecule type" value="Genomic_DNA"/>
</dbReference>
<dbReference type="AlphaFoldDB" id="A0A165FH51"/>
<protein>
    <submittedName>
        <fullName evidence="2">Uncharacterized protein</fullName>
    </submittedName>
</protein>
<feature type="compositionally biased region" description="Low complexity" evidence="1">
    <location>
        <begin position="198"/>
        <end position="217"/>
    </location>
</feature>
<feature type="compositionally biased region" description="Basic and acidic residues" evidence="1">
    <location>
        <begin position="40"/>
        <end position="58"/>
    </location>
</feature>
<dbReference type="OrthoDB" id="3270420at2759"/>
<sequence>MARTPAFAAAVAGMHHQAHGRAFGSTPQLVKSVEVPGDVHAQHERPSSPHSDTGDAHDTNGAAYRPQSQDGVEDGPPPTVKIMPRSMTIELPNEPIDVMYDHKLSVEDHSPKPCIVPGNALHLIDDDPSPRSQTPSSVIIVSNDLVDSLPHQDPSKDTERSSSEPPPPARPTPRVRFRSRVRITSGVHRHRKSVSDQPPRSTASSSGSGSPSSSISAPIRYHADENATWGPIGRRLSALANVKRPPASPTLNGTGAGGAPRPGGNGHADERTSLVRSGRHPAYVDPYDGSSRLREDEEYEEELLRAETLRRQEEAVFGAWPQRLFNRYVRNSPKSMRAVDCLTFVCSGGGGISSRSSAVHTALKNRTMTNDPT</sequence>
<dbReference type="RefSeq" id="XP_040766703.1">
    <property type="nucleotide sequence ID" value="XM_040914284.1"/>
</dbReference>